<evidence type="ECO:0000313" key="2">
    <source>
        <dbReference type="EMBL" id="TCO05372.1"/>
    </source>
</evidence>
<organism evidence="2 3">
    <name type="scientific">Natronoflexus pectinivorans</name>
    <dbReference type="NCBI Taxonomy" id="682526"/>
    <lineage>
        <taxon>Bacteria</taxon>
        <taxon>Pseudomonadati</taxon>
        <taxon>Bacteroidota</taxon>
        <taxon>Bacteroidia</taxon>
        <taxon>Marinilabiliales</taxon>
        <taxon>Marinilabiliaceae</taxon>
        <taxon>Natronoflexus</taxon>
    </lineage>
</organism>
<comment type="caution">
    <text evidence="2">The sequence shown here is derived from an EMBL/GenBank/DDBJ whole genome shotgun (WGS) entry which is preliminary data.</text>
</comment>
<evidence type="ECO:0000259" key="1">
    <source>
        <dbReference type="Pfam" id="PF00149"/>
    </source>
</evidence>
<accession>A0A4R2GCA7</accession>
<sequence length="253" mass="29609">MTVQYCSDLHLEFAQNALFLHKNPIKPVGEILILAGDITYWGQKHFKHWFFDYVSDHWKAVYYVPGNHEFYSGKDLRVLDHPVYENIRENVFIVNNKVVSVNECDLFFTVLWSHIPPDKSLIVEYGVSDFHLIKYRGRKLKSSDFNHLHQESVEFLRDGLSKSNAKHKIVVSHHVPSQIVNPQIYKNSEINSAFVSEQSDLMFELQPDYWIYGHHHANIPDTLLDNTKLVTNQLCYVHLAEHFNYRNAAVILD</sequence>
<dbReference type="RefSeq" id="WP_132435033.1">
    <property type="nucleotide sequence ID" value="NZ_SLWK01000016.1"/>
</dbReference>
<dbReference type="InterPro" id="IPR029052">
    <property type="entry name" value="Metallo-depent_PP-like"/>
</dbReference>
<gene>
    <name evidence="2" type="ORF">EV194_1164</name>
</gene>
<dbReference type="PANTHER" id="PTHR37844">
    <property type="entry name" value="SER/THR PROTEIN PHOSPHATASE SUPERFAMILY (AFU_ORTHOLOGUE AFUA_1G14840)"/>
    <property type="match status" value="1"/>
</dbReference>
<dbReference type="AlphaFoldDB" id="A0A4R2GCA7"/>
<dbReference type="SUPFAM" id="SSF56300">
    <property type="entry name" value="Metallo-dependent phosphatases"/>
    <property type="match status" value="1"/>
</dbReference>
<name>A0A4R2GCA7_9BACT</name>
<evidence type="ECO:0000313" key="3">
    <source>
        <dbReference type="Proteomes" id="UP000295221"/>
    </source>
</evidence>
<feature type="domain" description="Calcineurin-like phosphoesterase" evidence="1">
    <location>
        <begin position="5"/>
        <end position="217"/>
    </location>
</feature>
<dbReference type="OrthoDB" id="356681at2"/>
<protein>
    <submittedName>
        <fullName evidence="2">Calcineurin-like phosphoesterase family protein</fullName>
    </submittedName>
</protein>
<dbReference type="Proteomes" id="UP000295221">
    <property type="component" value="Unassembled WGS sequence"/>
</dbReference>
<proteinExistence type="predicted"/>
<dbReference type="PANTHER" id="PTHR37844:SF1">
    <property type="entry name" value="CALCINEURIN-LIKE PHOSPHOESTERASE DOMAIN-CONTAINING PROTEIN"/>
    <property type="match status" value="1"/>
</dbReference>
<dbReference type="Pfam" id="PF00149">
    <property type="entry name" value="Metallophos"/>
    <property type="match status" value="1"/>
</dbReference>
<dbReference type="GO" id="GO:0016787">
    <property type="term" value="F:hydrolase activity"/>
    <property type="evidence" value="ECO:0007669"/>
    <property type="project" value="InterPro"/>
</dbReference>
<keyword evidence="3" id="KW-1185">Reference proteome</keyword>
<dbReference type="EMBL" id="SLWK01000016">
    <property type="protein sequence ID" value="TCO05372.1"/>
    <property type="molecule type" value="Genomic_DNA"/>
</dbReference>
<dbReference type="InterPro" id="IPR004843">
    <property type="entry name" value="Calcineurin-like_PHP"/>
</dbReference>
<reference evidence="2 3" key="1">
    <citation type="submission" date="2019-03" db="EMBL/GenBank/DDBJ databases">
        <title>Genomic Encyclopedia of Type Strains, Phase IV (KMG-IV): sequencing the most valuable type-strain genomes for metagenomic binning, comparative biology and taxonomic classification.</title>
        <authorList>
            <person name="Goeker M."/>
        </authorList>
    </citation>
    <scope>NUCLEOTIDE SEQUENCE [LARGE SCALE GENOMIC DNA]</scope>
    <source>
        <strain evidence="2 3">DSM 24179</strain>
    </source>
</reference>
<dbReference type="Gene3D" id="3.60.21.10">
    <property type="match status" value="1"/>
</dbReference>